<evidence type="ECO:0000313" key="1">
    <source>
        <dbReference type="EMBL" id="RUT04133.1"/>
    </source>
</evidence>
<protein>
    <submittedName>
        <fullName evidence="1">Uncharacterized protein</fullName>
    </submittedName>
</protein>
<gene>
    <name evidence="1" type="ORF">DSM107010_58940</name>
</gene>
<comment type="caution">
    <text evidence="1">The sequence shown here is derived from an EMBL/GenBank/DDBJ whole genome shotgun (WGS) entry which is preliminary data.</text>
</comment>
<keyword evidence="2" id="KW-1185">Reference proteome</keyword>
<dbReference type="EMBL" id="RSCK01000091">
    <property type="protein sequence ID" value="RUT04133.1"/>
    <property type="molecule type" value="Genomic_DNA"/>
</dbReference>
<name>A0AB37UBV8_9CYAN</name>
<reference evidence="1 2" key="1">
    <citation type="journal article" date="2019" name="Genome Biol. Evol.">
        <title>Day and night: Metabolic profiles and evolutionary relationships of six axenic non-marine cyanobacteria.</title>
        <authorList>
            <person name="Will S.E."/>
            <person name="Henke P."/>
            <person name="Boedeker C."/>
            <person name="Huang S."/>
            <person name="Brinkmann H."/>
            <person name="Rohde M."/>
            <person name="Jarek M."/>
            <person name="Friedl T."/>
            <person name="Seufert S."/>
            <person name="Schumacher M."/>
            <person name="Overmann J."/>
            <person name="Neumann-Schaal M."/>
            <person name="Petersen J."/>
        </authorList>
    </citation>
    <scope>NUCLEOTIDE SEQUENCE [LARGE SCALE GENOMIC DNA]</scope>
    <source>
        <strain evidence="1 2">SAG 39.79</strain>
    </source>
</reference>
<evidence type="ECO:0000313" key="2">
    <source>
        <dbReference type="Proteomes" id="UP000282574"/>
    </source>
</evidence>
<dbReference type="AlphaFoldDB" id="A0AB37UBV8"/>
<organism evidence="1 2">
    <name type="scientific">Chroococcidiopsis cubana SAG 39.79</name>
    <dbReference type="NCBI Taxonomy" id="388085"/>
    <lineage>
        <taxon>Bacteria</taxon>
        <taxon>Bacillati</taxon>
        <taxon>Cyanobacteriota</taxon>
        <taxon>Cyanophyceae</taxon>
        <taxon>Chroococcidiopsidales</taxon>
        <taxon>Chroococcidiopsidaceae</taxon>
        <taxon>Chroococcidiopsis</taxon>
    </lineage>
</organism>
<sequence length="57" mass="6259">MATLTATAIDQQSLNHYYATSSLTESIKTLDDMDFDLESILVREFAPGLPIDILAVV</sequence>
<dbReference type="Proteomes" id="UP000282574">
    <property type="component" value="Unassembled WGS sequence"/>
</dbReference>
<proteinExistence type="predicted"/>
<accession>A0AB37UBV8</accession>
<dbReference type="RefSeq" id="WP_181246370.1">
    <property type="nucleotide sequence ID" value="NZ_JAVKZF010000001.1"/>
</dbReference>